<feature type="compositionally biased region" description="Low complexity" evidence="12">
    <location>
        <begin position="49"/>
        <end position="71"/>
    </location>
</feature>
<keyword evidence="11" id="KW-0479">Metal-binding</keyword>
<evidence type="ECO:0000256" key="1">
    <source>
        <dbReference type="ARBA" id="ARBA00004141"/>
    </source>
</evidence>
<feature type="transmembrane region" description="Helical" evidence="13">
    <location>
        <begin position="436"/>
        <end position="464"/>
    </location>
</feature>
<dbReference type="InterPro" id="IPR036874">
    <property type="entry name" value="Carbonic_anhydrase_sf"/>
</dbReference>
<evidence type="ECO:0000259" key="14">
    <source>
        <dbReference type="Pfam" id="PF00916"/>
    </source>
</evidence>
<dbReference type="InterPro" id="IPR001902">
    <property type="entry name" value="SLC26A/SulP_fam"/>
</dbReference>
<keyword evidence="6 13" id="KW-1133">Transmembrane helix</keyword>
<dbReference type="Proteomes" id="UP000567795">
    <property type="component" value="Unassembled WGS sequence"/>
</dbReference>
<keyword evidence="4 13" id="KW-0812">Transmembrane</keyword>
<dbReference type="AlphaFoldDB" id="A0A853A543"/>
<feature type="region of interest" description="Disordered" evidence="12">
    <location>
        <begin position="1"/>
        <end position="71"/>
    </location>
</feature>
<comment type="similarity">
    <text evidence="2">Belongs to the beta-class carbonic anhydrase family.</text>
</comment>
<feature type="compositionally biased region" description="Low complexity" evidence="12">
    <location>
        <begin position="24"/>
        <end position="41"/>
    </location>
</feature>
<evidence type="ECO:0000256" key="12">
    <source>
        <dbReference type="SAM" id="MobiDB-lite"/>
    </source>
</evidence>
<evidence type="ECO:0000256" key="6">
    <source>
        <dbReference type="ARBA" id="ARBA00022989"/>
    </source>
</evidence>
<gene>
    <name evidence="15" type="ORF">FHU37_002555</name>
</gene>
<dbReference type="GO" id="GO:0008270">
    <property type="term" value="F:zinc ion binding"/>
    <property type="evidence" value="ECO:0007669"/>
    <property type="project" value="InterPro"/>
</dbReference>
<evidence type="ECO:0000256" key="7">
    <source>
        <dbReference type="ARBA" id="ARBA00023136"/>
    </source>
</evidence>
<comment type="subcellular location">
    <subcellularLocation>
        <location evidence="1">Membrane</location>
        <topology evidence="1">Multi-pass membrane protein</topology>
    </subcellularLocation>
</comment>
<evidence type="ECO:0000256" key="4">
    <source>
        <dbReference type="ARBA" id="ARBA00022692"/>
    </source>
</evidence>
<keyword evidence="8 15" id="KW-0456">Lyase</keyword>
<evidence type="ECO:0000256" key="11">
    <source>
        <dbReference type="PIRSR" id="PIRSR601765-1"/>
    </source>
</evidence>
<evidence type="ECO:0000256" key="5">
    <source>
        <dbReference type="ARBA" id="ARBA00022833"/>
    </source>
</evidence>
<dbReference type="GO" id="GO:0004089">
    <property type="term" value="F:carbonate dehydratase activity"/>
    <property type="evidence" value="ECO:0007669"/>
    <property type="project" value="UniProtKB-EC"/>
</dbReference>
<dbReference type="InterPro" id="IPR011547">
    <property type="entry name" value="SLC26A/SulP_dom"/>
</dbReference>
<dbReference type="GO" id="GO:0015976">
    <property type="term" value="P:carbon utilization"/>
    <property type="evidence" value="ECO:0007669"/>
    <property type="project" value="InterPro"/>
</dbReference>
<sequence>MTIHDHGPPNPPPAGGDETERSAHAATAAPAAAPSPNGSSADHSGRAEAAAPPSGTPAPASGPGAANPATARSARGRFADLSASLVVFLIAIPLSLGIALATGAPLQAGLVAAAVGGIVVGLLGGAPLQVSGPAAGLTVIIADLINTYGWRVTCAITILAGLIQIGLGMLRVARGALAVSPAIVHGMLAGIGATIALAQLHVVLGGSPESSALVNIAALPGQLTGQQPASTTFGLLTVLVLLTWPRLSRLPGRWSLLAQAPGALMAVLVATLVAGVTGSDVPRVDIPSWSAHAFPSAPEGPVLGLIAAVLTLTVVASVESLLSAVAVDKMHSGPRANLDRELVGQGVANVVSGSLGGLAVTGVAVRSTANVRSGARTRASATMHGVWVLLFSAVGVALLERIPLSSLGALVMVVGIQMVNRVHMRHVHRHREFPTYLVTAVAVLFTGVLEGVAIGIAVAVLTALRRLAHTRVEVRREAGGVRVRAHGSLTFLAVPRLSGALNQIPDGMPVVLELDVDFLDHAAFEAVQSWRSGYTDRGGTVEIEDVHGCWGRRATEDDATIPPLRVGPAPSPRWFAPWSSWQRRQGQVCAEAALLDGVREFRRSTAEHVQPYLARLAAEGQRPAQLFITCADSRIVPNQITSSGPGDLFTVRNIGNLVPRTADDASVDGAFGAGAGGDTSVAAALEYAVDVLRVPAITVCGHSGCGAMQALLDPGLDRATGLGRWLRGGEPSLSRMASRPAVIEGVESSSADLLSMTNVAQQLDNLMTHPSVRRRVEEGSLQLIGLFFDVKAAAIYRLDASGRRFVDLAEPSESDAGSGTEAGAGASGAPDAPEKVEVR</sequence>
<protein>
    <recommendedName>
        <fullName evidence="3">carbonic anhydrase</fullName>
        <ecNumber evidence="3">4.2.1.1</ecNumber>
    </recommendedName>
</protein>
<proteinExistence type="inferred from homology"/>
<feature type="transmembrane region" description="Helical" evidence="13">
    <location>
        <begin position="405"/>
        <end position="424"/>
    </location>
</feature>
<evidence type="ECO:0000313" key="16">
    <source>
        <dbReference type="Proteomes" id="UP000567795"/>
    </source>
</evidence>
<feature type="region of interest" description="Disordered" evidence="12">
    <location>
        <begin position="810"/>
        <end position="839"/>
    </location>
</feature>
<dbReference type="InterPro" id="IPR015892">
    <property type="entry name" value="Carbonic_anhydrase_CS"/>
</dbReference>
<evidence type="ECO:0000256" key="13">
    <source>
        <dbReference type="SAM" id="Phobius"/>
    </source>
</evidence>
<feature type="binding site" evidence="11">
    <location>
        <position position="702"/>
    </location>
    <ligand>
        <name>Zn(2+)</name>
        <dbReference type="ChEBI" id="CHEBI:29105"/>
    </ligand>
</feature>
<feature type="transmembrane region" description="Helical" evidence="13">
    <location>
        <begin position="81"/>
        <end position="101"/>
    </location>
</feature>
<dbReference type="EC" id="4.2.1.1" evidence="3"/>
<evidence type="ECO:0000313" key="15">
    <source>
        <dbReference type="EMBL" id="NYI05612.1"/>
    </source>
</evidence>
<feature type="transmembrane region" description="Helical" evidence="13">
    <location>
        <begin position="108"/>
        <end position="128"/>
    </location>
</feature>
<name>A0A853A543_9ACTN</name>
<dbReference type="GO" id="GO:0016020">
    <property type="term" value="C:membrane"/>
    <property type="evidence" value="ECO:0007669"/>
    <property type="project" value="UniProtKB-SubCell"/>
</dbReference>
<dbReference type="Pfam" id="PF00916">
    <property type="entry name" value="Sulfate_transp"/>
    <property type="match status" value="1"/>
</dbReference>
<feature type="transmembrane region" description="Helical" evidence="13">
    <location>
        <begin position="148"/>
        <end position="170"/>
    </location>
</feature>
<comment type="caution">
    <text evidence="15">The sequence shown here is derived from an EMBL/GenBank/DDBJ whole genome shotgun (WGS) entry which is preliminary data.</text>
</comment>
<dbReference type="PANTHER" id="PTHR11814">
    <property type="entry name" value="SULFATE TRANSPORTER"/>
    <property type="match status" value="1"/>
</dbReference>
<feature type="binding site" evidence="11">
    <location>
        <position position="630"/>
    </location>
    <ligand>
        <name>Zn(2+)</name>
        <dbReference type="ChEBI" id="CHEBI:29105"/>
    </ligand>
</feature>
<comment type="function">
    <text evidence="9">Catalyzes the reversible hydration of carbon dioxide to form bicarbonate.</text>
</comment>
<dbReference type="RefSeq" id="WP_246449842.1">
    <property type="nucleotide sequence ID" value="NZ_JACBZD010000001.1"/>
</dbReference>
<feature type="transmembrane region" description="Helical" evidence="13">
    <location>
        <begin position="256"/>
        <end position="276"/>
    </location>
</feature>
<keyword evidence="7 13" id="KW-0472">Membrane</keyword>
<keyword evidence="16" id="KW-1185">Reference proteome</keyword>
<evidence type="ECO:0000256" key="9">
    <source>
        <dbReference type="ARBA" id="ARBA00024993"/>
    </source>
</evidence>
<feature type="transmembrane region" description="Helical" evidence="13">
    <location>
        <begin position="224"/>
        <end position="244"/>
    </location>
</feature>
<accession>A0A853A543</accession>
<dbReference type="EMBL" id="JACBZD010000001">
    <property type="protein sequence ID" value="NYI05612.1"/>
    <property type="molecule type" value="Genomic_DNA"/>
</dbReference>
<feature type="transmembrane region" description="Helical" evidence="13">
    <location>
        <begin position="302"/>
        <end position="327"/>
    </location>
</feature>
<organism evidence="15 16">
    <name type="scientific">Allostreptomyces psammosilenae</name>
    <dbReference type="NCBI Taxonomy" id="1892865"/>
    <lineage>
        <taxon>Bacteria</taxon>
        <taxon>Bacillati</taxon>
        <taxon>Actinomycetota</taxon>
        <taxon>Actinomycetes</taxon>
        <taxon>Kitasatosporales</taxon>
        <taxon>Streptomycetaceae</taxon>
        <taxon>Allostreptomyces</taxon>
    </lineage>
</organism>
<comment type="cofactor">
    <cofactor evidence="11">
        <name>Zn(2+)</name>
        <dbReference type="ChEBI" id="CHEBI:29105"/>
    </cofactor>
    <text evidence="11">Binds 1 zinc ion per subunit.</text>
</comment>
<reference evidence="15 16" key="1">
    <citation type="submission" date="2020-07" db="EMBL/GenBank/DDBJ databases">
        <title>Sequencing the genomes of 1000 actinobacteria strains.</title>
        <authorList>
            <person name="Klenk H.-P."/>
        </authorList>
    </citation>
    <scope>NUCLEOTIDE SEQUENCE [LARGE SCALE GENOMIC DNA]</scope>
    <source>
        <strain evidence="15 16">DSM 42178</strain>
    </source>
</reference>
<feature type="binding site" evidence="11">
    <location>
        <position position="632"/>
    </location>
    <ligand>
        <name>Zn(2+)</name>
        <dbReference type="ChEBI" id="CHEBI:29105"/>
    </ligand>
</feature>
<dbReference type="SUPFAM" id="SSF53056">
    <property type="entry name" value="beta-carbonic anhydrase, cab"/>
    <property type="match status" value="1"/>
</dbReference>
<feature type="binding site" evidence="11">
    <location>
        <position position="705"/>
    </location>
    <ligand>
        <name>Zn(2+)</name>
        <dbReference type="ChEBI" id="CHEBI:29105"/>
    </ligand>
</feature>
<dbReference type="Pfam" id="PF00484">
    <property type="entry name" value="Pro_CA"/>
    <property type="match status" value="1"/>
</dbReference>
<feature type="transmembrane region" description="Helical" evidence="13">
    <location>
        <begin position="182"/>
        <end position="204"/>
    </location>
</feature>
<evidence type="ECO:0000256" key="3">
    <source>
        <dbReference type="ARBA" id="ARBA00012925"/>
    </source>
</evidence>
<dbReference type="GO" id="GO:0055085">
    <property type="term" value="P:transmembrane transport"/>
    <property type="evidence" value="ECO:0007669"/>
    <property type="project" value="InterPro"/>
</dbReference>
<keyword evidence="5 11" id="KW-0862">Zinc</keyword>
<feature type="domain" description="SLC26A/SulP transporter" evidence="14">
    <location>
        <begin position="79"/>
        <end position="435"/>
    </location>
</feature>
<evidence type="ECO:0000256" key="8">
    <source>
        <dbReference type="ARBA" id="ARBA00023239"/>
    </source>
</evidence>
<dbReference type="SMART" id="SM00947">
    <property type="entry name" value="Pro_CA"/>
    <property type="match status" value="1"/>
</dbReference>
<dbReference type="Gene3D" id="3.40.1050.10">
    <property type="entry name" value="Carbonic anhydrase"/>
    <property type="match status" value="1"/>
</dbReference>
<dbReference type="InterPro" id="IPR001765">
    <property type="entry name" value="Carbonic_anhydrase"/>
</dbReference>
<dbReference type="PROSITE" id="PS00704">
    <property type="entry name" value="PROK_CO2_ANHYDRASE_1"/>
    <property type="match status" value="1"/>
</dbReference>
<evidence type="ECO:0000256" key="2">
    <source>
        <dbReference type="ARBA" id="ARBA00006217"/>
    </source>
</evidence>
<evidence type="ECO:0000256" key="10">
    <source>
        <dbReference type="ARBA" id="ARBA00048348"/>
    </source>
</evidence>
<comment type="catalytic activity">
    <reaction evidence="10">
        <text>hydrogencarbonate + H(+) = CO2 + H2O</text>
        <dbReference type="Rhea" id="RHEA:10748"/>
        <dbReference type="ChEBI" id="CHEBI:15377"/>
        <dbReference type="ChEBI" id="CHEBI:15378"/>
        <dbReference type="ChEBI" id="CHEBI:16526"/>
        <dbReference type="ChEBI" id="CHEBI:17544"/>
        <dbReference type="EC" id="4.2.1.1"/>
    </reaction>
</comment>